<accession>A0AAN8P8A8</accession>
<organism evidence="1 2">
    <name type="scientific">Polyplax serrata</name>
    <name type="common">Common mouse louse</name>
    <dbReference type="NCBI Taxonomy" id="468196"/>
    <lineage>
        <taxon>Eukaryota</taxon>
        <taxon>Metazoa</taxon>
        <taxon>Ecdysozoa</taxon>
        <taxon>Arthropoda</taxon>
        <taxon>Hexapoda</taxon>
        <taxon>Insecta</taxon>
        <taxon>Pterygota</taxon>
        <taxon>Neoptera</taxon>
        <taxon>Paraneoptera</taxon>
        <taxon>Psocodea</taxon>
        <taxon>Troctomorpha</taxon>
        <taxon>Phthiraptera</taxon>
        <taxon>Anoplura</taxon>
        <taxon>Polyplacidae</taxon>
        <taxon>Polyplax</taxon>
    </lineage>
</organism>
<dbReference type="Proteomes" id="UP001372834">
    <property type="component" value="Unassembled WGS sequence"/>
</dbReference>
<feature type="non-terminal residue" evidence="1">
    <location>
        <position position="66"/>
    </location>
</feature>
<name>A0AAN8P8A8_POLSC</name>
<gene>
    <name evidence="1" type="ORF">RUM43_010055</name>
</gene>
<evidence type="ECO:0000313" key="1">
    <source>
        <dbReference type="EMBL" id="KAK6636395.1"/>
    </source>
</evidence>
<evidence type="ECO:0000313" key="2">
    <source>
        <dbReference type="Proteomes" id="UP001372834"/>
    </source>
</evidence>
<dbReference type="AlphaFoldDB" id="A0AAN8P8A8"/>
<reference evidence="1 2" key="1">
    <citation type="submission" date="2023-10" db="EMBL/GenBank/DDBJ databases">
        <title>Genomes of two closely related lineages of the louse Polyplax serrata with different host specificities.</title>
        <authorList>
            <person name="Martinu J."/>
            <person name="Tarabai H."/>
            <person name="Stefka J."/>
            <person name="Hypsa V."/>
        </authorList>
    </citation>
    <scope>NUCLEOTIDE SEQUENCE [LARGE SCALE GENOMIC DNA]</scope>
    <source>
        <strain evidence="1">HR10_N</strain>
    </source>
</reference>
<protein>
    <submittedName>
        <fullName evidence="1">Uncharacterized protein</fullName>
    </submittedName>
</protein>
<dbReference type="EMBL" id="JAWJWE010000004">
    <property type="protein sequence ID" value="KAK6636395.1"/>
    <property type="molecule type" value="Genomic_DNA"/>
</dbReference>
<dbReference type="Pfam" id="PF10168">
    <property type="entry name" value="Nup88"/>
    <property type="match status" value="1"/>
</dbReference>
<proteinExistence type="predicted"/>
<dbReference type="InterPro" id="IPR019321">
    <property type="entry name" value="Nucleoporin_Nup88"/>
</dbReference>
<sequence length="66" mass="7680">MSATDRLNFSEEKIFKTASESVVKTDGKTKNIIDCKDDIIFLWDAKKKCIRTQNVKVLRRNPSLYQ</sequence>
<comment type="caution">
    <text evidence="1">The sequence shown here is derived from an EMBL/GenBank/DDBJ whole genome shotgun (WGS) entry which is preliminary data.</text>
</comment>